<name>A0A085ZS92_9FLAO</name>
<dbReference type="Proteomes" id="UP000028715">
    <property type="component" value="Unassembled WGS sequence"/>
</dbReference>
<accession>A0A085ZS92</accession>
<proteinExistence type="predicted"/>
<evidence type="ECO:0000313" key="2">
    <source>
        <dbReference type="Proteomes" id="UP000028715"/>
    </source>
</evidence>
<organism evidence="1 2">
    <name type="scientific">Flavobacterium reichenbachii</name>
    <dbReference type="NCBI Taxonomy" id="362418"/>
    <lineage>
        <taxon>Bacteria</taxon>
        <taxon>Pseudomonadati</taxon>
        <taxon>Bacteroidota</taxon>
        <taxon>Flavobacteriia</taxon>
        <taxon>Flavobacteriales</taxon>
        <taxon>Flavobacteriaceae</taxon>
        <taxon>Flavobacterium</taxon>
    </lineage>
</organism>
<reference evidence="1 2" key="1">
    <citation type="submission" date="2014-07" db="EMBL/GenBank/DDBJ databases">
        <title>Genome of Flavobacterium reichenbachii LMG 25512.</title>
        <authorList>
            <person name="Stropko S.J."/>
            <person name="Pipes S.E."/>
            <person name="Newman J.D."/>
        </authorList>
    </citation>
    <scope>NUCLEOTIDE SEQUENCE [LARGE SCALE GENOMIC DNA]</scope>
    <source>
        <strain evidence="1 2">LMG 25512</strain>
    </source>
</reference>
<evidence type="ECO:0000313" key="1">
    <source>
        <dbReference type="EMBL" id="KFF07306.1"/>
    </source>
</evidence>
<keyword evidence="2" id="KW-1185">Reference proteome</keyword>
<dbReference type="AlphaFoldDB" id="A0A085ZS92"/>
<dbReference type="STRING" id="362418.IW19_18125"/>
<dbReference type="NCBIfam" id="NF033205">
    <property type="entry name" value="IPExxxVDY"/>
    <property type="match status" value="1"/>
</dbReference>
<gene>
    <name evidence="1" type="ORF">IW19_18125</name>
</gene>
<protein>
    <recommendedName>
        <fullName evidence="3">IPExxxVDY family protein</fullName>
    </recommendedName>
</protein>
<dbReference type="eggNOG" id="ENOG5032ZD8">
    <property type="taxonomic scope" value="Bacteria"/>
</dbReference>
<sequence length="162" mass="18965">MAIHRLDLDEFDEIDYYLMAIHTSLEDYRLAYFINKNLPINLSKSKNEIHAQTKEGEANFSRFYYYDSEKAVSWNLIQNKNEIISVSKNDFQNLFSNETSEVSTTIHLLPEFKKVDFFLKIENSEEALDFSDIQQKLNTIESIAAIYAVDTDKIKSKNNLIF</sequence>
<dbReference type="InterPro" id="IPR047690">
    <property type="entry name" value="IPExxxVDY_fam"/>
</dbReference>
<dbReference type="EMBL" id="JPRL01000001">
    <property type="protein sequence ID" value="KFF07306.1"/>
    <property type="molecule type" value="Genomic_DNA"/>
</dbReference>
<dbReference type="OrthoDB" id="676614at2"/>
<evidence type="ECO:0008006" key="3">
    <source>
        <dbReference type="Google" id="ProtNLM"/>
    </source>
</evidence>
<dbReference type="RefSeq" id="WP_035686814.1">
    <property type="nucleotide sequence ID" value="NZ_JPRL01000001.1"/>
</dbReference>
<comment type="caution">
    <text evidence="1">The sequence shown here is derived from an EMBL/GenBank/DDBJ whole genome shotgun (WGS) entry which is preliminary data.</text>
</comment>